<dbReference type="PROSITE" id="PS51257">
    <property type="entry name" value="PROKAR_LIPOPROTEIN"/>
    <property type="match status" value="1"/>
</dbReference>
<dbReference type="Proteomes" id="UP000219494">
    <property type="component" value="Unassembled WGS sequence"/>
</dbReference>
<protein>
    <recommendedName>
        <fullName evidence="4">Lipoprotein</fullName>
    </recommendedName>
</protein>
<dbReference type="AlphaFoldDB" id="A0A285QXB4"/>
<dbReference type="OrthoDB" id="7594790at2"/>
<evidence type="ECO:0008006" key="4">
    <source>
        <dbReference type="Google" id="ProtNLM"/>
    </source>
</evidence>
<evidence type="ECO:0000313" key="3">
    <source>
        <dbReference type="Proteomes" id="UP000219494"/>
    </source>
</evidence>
<feature type="region of interest" description="Disordered" evidence="1">
    <location>
        <begin position="134"/>
        <end position="159"/>
    </location>
</feature>
<reference evidence="2 3" key="1">
    <citation type="submission" date="2017-07" db="EMBL/GenBank/DDBJ databases">
        <authorList>
            <person name="Sun Z.S."/>
            <person name="Albrecht U."/>
            <person name="Echele G."/>
            <person name="Lee C.C."/>
        </authorList>
    </citation>
    <scope>NUCLEOTIDE SEQUENCE [LARGE SCALE GENOMIC DNA]</scope>
    <source>
        <strain evidence="2 3">CGMCC 1.12672</strain>
    </source>
</reference>
<dbReference type="RefSeq" id="WP_097063491.1">
    <property type="nucleotide sequence ID" value="NZ_OBMI01000002.1"/>
</dbReference>
<accession>A0A285QXB4</accession>
<gene>
    <name evidence="2" type="ORF">SAMN06297144_1571</name>
</gene>
<dbReference type="EMBL" id="OBMI01000002">
    <property type="protein sequence ID" value="SOB86466.1"/>
    <property type="molecule type" value="Genomic_DNA"/>
</dbReference>
<evidence type="ECO:0000313" key="2">
    <source>
        <dbReference type="EMBL" id="SOB86466.1"/>
    </source>
</evidence>
<proteinExistence type="predicted"/>
<name>A0A285QXB4_9SPHN</name>
<organism evidence="2 3">
    <name type="scientific">Sphingomonas guangdongensis</name>
    <dbReference type="NCBI Taxonomy" id="1141890"/>
    <lineage>
        <taxon>Bacteria</taxon>
        <taxon>Pseudomonadati</taxon>
        <taxon>Pseudomonadota</taxon>
        <taxon>Alphaproteobacteria</taxon>
        <taxon>Sphingomonadales</taxon>
        <taxon>Sphingomonadaceae</taxon>
        <taxon>Sphingomonas</taxon>
    </lineage>
</organism>
<keyword evidence="3" id="KW-1185">Reference proteome</keyword>
<sequence length="159" mass="16166">MRAFALIPVLLLAACGDGAKEGTAISITGADNSFSAEMGSRDGTIAIKAPGFSGAIDLPKIQLDAGNFDIDGVRLPEGSKIRNLNVVDRGEKEAVEVRFSSPVAPGAVLEHFRGRLAGKGYTLTTNGAALTGTTDEGKSFRLSSRGGAGGSESVLSIGG</sequence>
<evidence type="ECO:0000256" key="1">
    <source>
        <dbReference type="SAM" id="MobiDB-lite"/>
    </source>
</evidence>